<keyword evidence="10 13" id="KW-0648">Protein biosynthesis</keyword>
<evidence type="ECO:0000256" key="5">
    <source>
        <dbReference type="ARBA" id="ARBA00022598"/>
    </source>
</evidence>
<dbReference type="HAMAP" id="MF_00281">
    <property type="entry name" value="Phe_tRNA_synth_alpha1"/>
    <property type="match status" value="1"/>
</dbReference>
<evidence type="ECO:0000256" key="7">
    <source>
        <dbReference type="ARBA" id="ARBA00022741"/>
    </source>
</evidence>
<evidence type="ECO:0000256" key="1">
    <source>
        <dbReference type="ARBA" id="ARBA00004496"/>
    </source>
</evidence>
<accession>A0ABV0EBF8</accession>
<evidence type="ECO:0000256" key="3">
    <source>
        <dbReference type="ARBA" id="ARBA00011209"/>
    </source>
</evidence>
<dbReference type="InterPro" id="IPR045864">
    <property type="entry name" value="aa-tRNA-synth_II/BPL/LPL"/>
</dbReference>
<reference evidence="15 16" key="1">
    <citation type="submission" date="2024-02" db="EMBL/GenBank/DDBJ databases">
        <title>New thermophilic sulfur-oxidizing bacteria from a hot springs of the Uzon caldera (Kamchatka, Russia).</title>
        <authorList>
            <person name="Dukat A.M."/>
            <person name="Elcheninov A.G."/>
            <person name="Frolov E.N."/>
        </authorList>
    </citation>
    <scope>NUCLEOTIDE SEQUENCE [LARGE SCALE GENOMIC DNA]</scope>
    <source>
        <strain evidence="15 16">AK1</strain>
    </source>
</reference>
<evidence type="ECO:0000313" key="15">
    <source>
        <dbReference type="EMBL" id="MEO1765836.1"/>
    </source>
</evidence>
<evidence type="ECO:0000256" key="4">
    <source>
        <dbReference type="ARBA" id="ARBA00022490"/>
    </source>
</evidence>
<dbReference type="NCBIfam" id="TIGR00468">
    <property type="entry name" value="pheS"/>
    <property type="match status" value="1"/>
</dbReference>
<dbReference type="InterPro" id="IPR006195">
    <property type="entry name" value="aa-tRNA-synth_II"/>
</dbReference>
<dbReference type="CDD" id="cd00496">
    <property type="entry name" value="PheRS_alpha_core"/>
    <property type="match status" value="1"/>
</dbReference>
<keyword evidence="6 13" id="KW-0479">Metal-binding</keyword>
<keyword evidence="9 13" id="KW-0460">Magnesium</keyword>
<dbReference type="InterPro" id="IPR010978">
    <property type="entry name" value="tRNA-bd_arm"/>
</dbReference>
<dbReference type="EC" id="6.1.1.20" evidence="13"/>
<comment type="catalytic activity">
    <reaction evidence="12 13">
        <text>tRNA(Phe) + L-phenylalanine + ATP = L-phenylalanyl-tRNA(Phe) + AMP + diphosphate + H(+)</text>
        <dbReference type="Rhea" id="RHEA:19413"/>
        <dbReference type="Rhea" id="RHEA-COMP:9668"/>
        <dbReference type="Rhea" id="RHEA-COMP:9699"/>
        <dbReference type="ChEBI" id="CHEBI:15378"/>
        <dbReference type="ChEBI" id="CHEBI:30616"/>
        <dbReference type="ChEBI" id="CHEBI:33019"/>
        <dbReference type="ChEBI" id="CHEBI:58095"/>
        <dbReference type="ChEBI" id="CHEBI:78442"/>
        <dbReference type="ChEBI" id="CHEBI:78531"/>
        <dbReference type="ChEBI" id="CHEBI:456215"/>
        <dbReference type="EC" id="6.1.1.20"/>
    </reaction>
</comment>
<evidence type="ECO:0000259" key="14">
    <source>
        <dbReference type="PROSITE" id="PS50862"/>
    </source>
</evidence>
<protein>
    <recommendedName>
        <fullName evidence="13">Phenylalanine--tRNA ligase alpha subunit</fullName>
        <ecNumber evidence="13">6.1.1.20</ecNumber>
    </recommendedName>
    <alternativeName>
        <fullName evidence="13">Phenylalanyl-tRNA synthetase alpha subunit</fullName>
        <shortName evidence="13">PheRS</shortName>
    </alternativeName>
</protein>
<dbReference type="InterPro" id="IPR004529">
    <property type="entry name" value="Phe-tRNA-synth_IIc_asu"/>
</dbReference>
<keyword evidence="7 13" id="KW-0547">Nucleotide-binding</keyword>
<comment type="subunit">
    <text evidence="3 13">Tetramer of two alpha and two beta subunits.</text>
</comment>
<sequence>MSIENLDAIVEDALDTLARVDSAAELEQVKARWLGKTGQLTELMKMLGRLAPEERPRAGALINAAKARIEEALKGRREAIREQALRSQLAQEALDVTLPGRGRGVGGLHPVTRVMARIEALFRSIGFEVADGPEIETDFYNFTALNIPENHPARAMHDTFYVDDEHVLRTHTSPVQIHYMLSHRPPIKIVAPGRVYRVDSDATHSPMFHQVEGLWVDEHVSFADLKGVVQDFLQRFFERDDLKVRFRPSFFPFTEPSAEIDMSWNGGWLEIGGCGMVHPNVLRHGDIDSERYQGFAFGLGVERLAMLRYGVSDLRLFFENDLRFLKQFT</sequence>
<comment type="caution">
    <text evidence="15">The sequence shown here is derived from an EMBL/GenBank/DDBJ whole genome shotgun (WGS) entry which is preliminary data.</text>
</comment>
<dbReference type="PANTHER" id="PTHR11538">
    <property type="entry name" value="PHENYLALANYL-TRNA SYNTHETASE"/>
    <property type="match status" value="1"/>
</dbReference>
<dbReference type="SUPFAM" id="SSF55681">
    <property type="entry name" value="Class II aaRS and biotin synthetases"/>
    <property type="match status" value="1"/>
</dbReference>
<comment type="subcellular location">
    <subcellularLocation>
        <location evidence="1 13">Cytoplasm</location>
    </subcellularLocation>
</comment>
<dbReference type="Gene3D" id="3.30.930.10">
    <property type="entry name" value="Bira Bifunctional Protein, Domain 2"/>
    <property type="match status" value="1"/>
</dbReference>
<evidence type="ECO:0000313" key="16">
    <source>
        <dbReference type="Proteomes" id="UP001482231"/>
    </source>
</evidence>
<dbReference type="InterPro" id="IPR022911">
    <property type="entry name" value="Phe_tRNA_ligase_alpha1_bac"/>
</dbReference>
<organism evidence="15 16">
    <name type="scientific">Thiobacter aerophilum</name>
    <dbReference type="NCBI Taxonomy" id="3121275"/>
    <lineage>
        <taxon>Bacteria</taxon>
        <taxon>Pseudomonadati</taxon>
        <taxon>Pseudomonadota</taxon>
        <taxon>Betaproteobacteria</taxon>
        <taxon>Burkholderiales</taxon>
        <taxon>Thiobacteraceae</taxon>
        <taxon>Thiobacter</taxon>
    </lineage>
</organism>
<evidence type="ECO:0000256" key="13">
    <source>
        <dbReference type="HAMAP-Rule" id="MF_00281"/>
    </source>
</evidence>
<evidence type="ECO:0000256" key="2">
    <source>
        <dbReference type="ARBA" id="ARBA00010207"/>
    </source>
</evidence>
<comment type="cofactor">
    <cofactor evidence="13">
        <name>Mg(2+)</name>
        <dbReference type="ChEBI" id="CHEBI:18420"/>
    </cofactor>
    <text evidence="13">Binds 2 magnesium ions per tetramer.</text>
</comment>
<dbReference type="EMBL" id="JBAJEX010000001">
    <property type="protein sequence ID" value="MEO1765836.1"/>
    <property type="molecule type" value="Genomic_DNA"/>
</dbReference>
<keyword evidence="4 13" id="KW-0963">Cytoplasm</keyword>
<proteinExistence type="inferred from homology"/>
<evidence type="ECO:0000256" key="8">
    <source>
        <dbReference type="ARBA" id="ARBA00022840"/>
    </source>
</evidence>
<evidence type="ECO:0000256" key="10">
    <source>
        <dbReference type="ARBA" id="ARBA00022917"/>
    </source>
</evidence>
<evidence type="ECO:0000256" key="12">
    <source>
        <dbReference type="ARBA" id="ARBA00049255"/>
    </source>
</evidence>
<dbReference type="Pfam" id="PF02912">
    <property type="entry name" value="Phe_tRNA-synt_N"/>
    <property type="match status" value="1"/>
</dbReference>
<keyword evidence="16" id="KW-1185">Reference proteome</keyword>
<dbReference type="Proteomes" id="UP001482231">
    <property type="component" value="Unassembled WGS sequence"/>
</dbReference>
<evidence type="ECO:0000256" key="6">
    <source>
        <dbReference type="ARBA" id="ARBA00022723"/>
    </source>
</evidence>
<keyword evidence="11 13" id="KW-0030">Aminoacyl-tRNA synthetase</keyword>
<gene>
    <name evidence="13 15" type="primary">pheS</name>
    <name evidence="15" type="ORF">V6E02_01190</name>
</gene>
<feature type="binding site" evidence="13">
    <location>
        <position position="255"/>
    </location>
    <ligand>
        <name>Mg(2+)</name>
        <dbReference type="ChEBI" id="CHEBI:18420"/>
        <note>shared with beta subunit</note>
    </ligand>
</feature>
<keyword evidence="5 13" id="KW-0436">Ligase</keyword>
<dbReference type="PANTHER" id="PTHR11538:SF41">
    <property type="entry name" value="PHENYLALANINE--TRNA LIGASE, MITOCHONDRIAL"/>
    <property type="match status" value="1"/>
</dbReference>
<dbReference type="Pfam" id="PF01409">
    <property type="entry name" value="tRNA-synt_2d"/>
    <property type="match status" value="1"/>
</dbReference>
<dbReference type="PROSITE" id="PS50862">
    <property type="entry name" value="AA_TRNA_LIGASE_II"/>
    <property type="match status" value="1"/>
</dbReference>
<keyword evidence="8 13" id="KW-0067">ATP-binding</keyword>
<dbReference type="RefSeq" id="WP_347306339.1">
    <property type="nucleotide sequence ID" value="NZ_JBAJEX010000001.1"/>
</dbReference>
<evidence type="ECO:0000256" key="9">
    <source>
        <dbReference type="ARBA" id="ARBA00022842"/>
    </source>
</evidence>
<comment type="similarity">
    <text evidence="2 13">Belongs to the class-II aminoacyl-tRNA synthetase family. Phe-tRNA synthetase alpha subunit type 1 subfamily.</text>
</comment>
<feature type="domain" description="Aminoacyl-transfer RNA synthetases class-II family profile" evidence="14">
    <location>
        <begin position="107"/>
        <end position="319"/>
    </location>
</feature>
<name>A0ABV0EBF8_9BURK</name>
<dbReference type="InterPro" id="IPR002319">
    <property type="entry name" value="Phenylalanyl-tRNA_Synthase"/>
</dbReference>
<evidence type="ECO:0000256" key="11">
    <source>
        <dbReference type="ARBA" id="ARBA00023146"/>
    </source>
</evidence>
<dbReference type="GO" id="GO:0004826">
    <property type="term" value="F:phenylalanine-tRNA ligase activity"/>
    <property type="evidence" value="ECO:0007669"/>
    <property type="project" value="UniProtKB-EC"/>
</dbReference>
<dbReference type="InterPro" id="IPR004188">
    <property type="entry name" value="Phe-tRNA_ligase_II_N"/>
</dbReference>
<dbReference type="SUPFAM" id="SSF46589">
    <property type="entry name" value="tRNA-binding arm"/>
    <property type="match status" value="1"/>
</dbReference>